<accession>A0A6J8CGR5</accession>
<organism evidence="2 3">
    <name type="scientific">Mytilus coruscus</name>
    <name type="common">Sea mussel</name>
    <dbReference type="NCBI Taxonomy" id="42192"/>
    <lineage>
        <taxon>Eukaryota</taxon>
        <taxon>Metazoa</taxon>
        <taxon>Spiralia</taxon>
        <taxon>Lophotrochozoa</taxon>
        <taxon>Mollusca</taxon>
        <taxon>Bivalvia</taxon>
        <taxon>Autobranchia</taxon>
        <taxon>Pteriomorphia</taxon>
        <taxon>Mytilida</taxon>
        <taxon>Mytiloidea</taxon>
        <taxon>Mytilidae</taxon>
        <taxon>Mytilinae</taxon>
        <taxon>Mytilus</taxon>
    </lineage>
</organism>
<protein>
    <recommendedName>
        <fullName evidence="1">VWFA domain-containing protein</fullName>
    </recommendedName>
</protein>
<dbReference type="InterPro" id="IPR002035">
    <property type="entry name" value="VWF_A"/>
</dbReference>
<dbReference type="OrthoDB" id="10346232at2759"/>
<dbReference type="AlphaFoldDB" id="A0A6J8CGR5"/>
<proteinExistence type="predicted"/>
<dbReference type="EMBL" id="CACVKT020005559">
    <property type="protein sequence ID" value="CAC5395663.1"/>
    <property type="molecule type" value="Genomic_DNA"/>
</dbReference>
<evidence type="ECO:0000313" key="2">
    <source>
        <dbReference type="EMBL" id="CAC5395663.1"/>
    </source>
</evidence>
<sequence length="243" mass="27299">MQTSASNSDKMLWEKLYESTSSSTSDIDQPPSFKVIKPFMMKVMDKFSNVGPTGVQFAVLSPTEEDNFYFDEYSNVEGYKAAVRSLNPQRNGTVYLAAYMQDIKDHYFSGEHGGGRPCAERFIFILTDSRTSTQTDTTKIVSDLQASEETIYGIRIGDVSKTILEKMSSFVFEIQDPVAVETFVKSVCGSTLCRRTPEEEAQAIFELPIPKAVFLKMLHDGGRHRLPDSDPVHNIPFVEDEES</sequence>
<keyword evidence="3" id="KW-1185">Reference proteome</keyword>
<reference evidence="2 3" key="1">
    <citation type="submission" date="2020-06" db="EMBL/GenBank/DDBJ databases">
        <authorList>
            <person name="Li R."/>
            <person name="Bekaert M."/>
        </authorList>
    </citation>
    <scope>NUCLEOTIDE SEQUENCE [LARGE SCALE GENOMIC DNA]</scope>
    <source>
        <strain evidence="3">wild</strain>
    </source>
</reference>
<feature type="domain" description="VWFA" evidence="1">
    <location>
        <begin position="16"/>
        <end position="170"/>
    </location>
</feature>
<dbReference type="InterPro" id="IPR050525">
    <property type="entry name" value="ECM_Assembly_Org"/>
</dbReference>
<dbReference type="SUPFAM" id="SSF53300">
    <property type="entry name" value="vWA-like"/>
    <property type="match status" value="1"/>
</dbReference>
<dbReference type="Pfam" id="PF00092">
    <property type="entry name" value="VWA"/>
    <property type="match status" value="1"/>
</dbReference>
<evidence type="ECO:0000313" key="3">
    <source>
        <dbReference type="Proteomes" id="UP000507470"/>
    </source>
</evidence>
<gene>
    <name evidence="2" type="ORF">MCOR_30307</name>
</gene>
<dbReference type="Proteomes" id="UP000507470">
    <property type="component" value="Unassembled WGS sequence"/>
</dbReference>
<dbReference type="PANTHER" id="PTHR24020:SF87">
    <property type="entry name" value="COLLAGEN ALPHA-1(VI) CHAIN-LIKE"/>
    <property type="match status" value="1"/>
</dbReference>
<evidence type="ECO:0000259" key="1">
    <source>
        <dbReference type="PROSITE" id="PS50234"/>
    </source>
</evidence>
<dbReference type="InterPro" id="IPR036465">
    <property type="entry name" value="vWFA_dom_sf"/>
</dbReference>
<dbReference type="PANTHER" id="PTHR24020">
    <property type="entry name" value="COLLAGEN ALPHA"/>
    <property type="match status" value="1"/>
</dbReference>
<dbReference type="PROSITE" id="PS50234">
    <property type="entry name" value="VWFA"/>
    <property type="match status" value="1"/>
</dbReference>
<name>A0A6J8CGR5_MYTCO</name>
<dbReference type="Gene3D" id="3.40.50.410">
    <property type="entry name" value="von Willebrand factor, type A domain"/>
    <property type="match status" value="1"/>
</dbReference>